<gene>
    <name evidence="2" type="ORF">HYALB_00011294</name>
</gene>
<feature type="region of interest" description="Disordered" evidence="1">
    <location>
        <begin position="42"/>
        <end position="85"/>
    </location>
</feature>
<dbReference type="Proteomes" id="UP000701801">
    <property type="component" value="Unassembled WGS sequence"/>
</dbReference>
<proteinExistence type="predicted"/>
<reference evidence="2" key="1">
    <citation type="submission" date="2021-07" db="EMBL/GenBank/DDBJ databases">
        <authorList>
            <person name="Durling M."/>
        </authorList>
    </citation>
    <scope>NUCLEOTIDE SEQUENCE</scope>
</reference>
<evidence type="ECO:0000313" key="3">
    <source>
        <dbReference type="Proteomes" id="UP000701801"/>
    </source>
</evidence>
<dbReference type="AlphaFoldDB" id="A0A9N9LKT7"/>
<evidence type="ECO:0000256" key="1">
    <source>
        <dbReference type="SAM" id="MobiDB-lite"/>
    </source>
</evidence>
<accession>A0A9N9LKT7</accession>
<evidence type="ECO:0000313" key="2">
    <source>
        <dbReference type="EMBL" id="CAG8974362.1"/>
    </source>
</evidence>
<feature type="compositionally biased region" description="Basic and acidic residues" evidence="1">
    <location>
        <begin position="58"/>
        <end position="70"/>
    </location>
</feature>
<name>A0A9N9LKT7_9HELO</name>
<organism evidence="2 3">
    <name type="scientific">Hymenoscyphus albidus</name>
    <dbReference type="NCBI Taxonomy" id="595503"/>
    <lineage>
        <taxon>Eukaryota</taxon>
        <taxon>Fungi</taxon>
        <taxon>Dikarya</taxon>
        <taxon>Ascomycota</taxon>
        <taxon>Pezizomycotina</taxon>
        <taxon>Leotiomycetes</taxon>
        <taxon>Helotiales</taxon>
        <taxon>Helotiaceae</taxon>
        <taxon>Hymenoscyphus</taxon>
    </lineage>
</organism>
<protein>
    <submittedName>
        <fullName evidence="2">Uncharacterized protein</fullName>
    </submittedName>
</protein>
<dbReference type="EMBL" id="CAJVRM010000101">
    <property type="protein sequence ID" value="CAG8974362.1"/>
    <property type="molecule type" value="Genomic_DNA"/>
</dbReference>
<keyword evidence="3" id="KW-1185">Reference proteome</keyword>
<comment type="caution">
    <text evidence="2">The sequence shown here is derived from an EMBL/GenBank/DDBJ whole genome shotgun (WGS) entry which is preliminary data.</text>
</comment>
<sequence length="85" mass="9657">MSELGVPLQKPVVMLLFTEWDKHYLVSNLNPSILSMNVAPPSTCKTRRKATYVNADQPHPDPKPPKKTDQHNSYSQSTDREDAKH</sequence>